<dbReference type="PANTHER" id="PTHR43685:SF2">
    <property type="entry name" value="GLYCOSYLTRANSFERASE 2-LIKE DOMAIN-CONTAINING PROTEIN"/>
    <property type="match status" value="1"/>
</dbReference>
<keyword evidence="3" id="KW-1185">Reference proteome</keyword>
<sequence>MPARPPLVSVVVATNRAGEHLGEALDSVAAQTHPAVELIVVDDGSADPDAVAAIVSRASNARLLRQPPTGVSAARNRGAGEARGELLTFLDDDDRWHPERLARHAAVHVDDPDAVASYCGIQTIDATGERVLAPADQVAVASTADIARRRTGILLGNLVMRRDRFAEVGGFDEGLRLAEDYDLILRLAQLGRFAFVPGALVDYRSYGENSTIRHRELVASIDEIVRRHERAARESGDDELVAALRDSARKNDRFAWWSAGRAARRALGERHPLRAVSEVWWALRTAPLGLVDGVARRVRGSSD</sequence>
<dbReference type="EMBL" id="JACCBV010000001">
    <property type="protein sequence ID" value="NYE18728.1"/>
    <property type="molecule type" value="Genomic_DNA"/>
</dbReference>
<dbReference type="Proteomes" id="UP000576969">
    <property type="component" value="Unassembled WGS sequence"/>
</dbReference>
<dbReference type="Gene3D" id="3.90.550.10">
    <property type="entry name" value="Spore Coat Polysaccharide Biosynthesis Protein SpsA, Chain A"/>
    <property type="match status" value="1"/>
</dbReference>
<feature type="domain" description="Glycosyltransferase 2-like" evidence="1">
    <location>
        <begin position="9"/>
        <end position="133"/>
    </location>
</feature>
<comment type="caution">
    <text evidence="2">The sequence shown here is derived from an EMBL/GenBank/DDBJ whole genome shotgun (WGS) entry which is preliminary data.</text>
</comment>
<dbReference type="GO" id="GO:0016740">
    <property type="term" value="F:transferase activity"/>
    <property type="evidence" value="ECO:0007669"/>
    <property type="project" value="UniProtKB-KW"/>
</dbReference>
<dbReference type="GO" id="GO:0044010">
    <property type="term" value="P:single-species biofilm formation"/>
    <property type="evidence" value="ECO:0007669"/>
    <property type="project" value="TreeGrafter"/>
</dbReference>
<dbReference type="RefSeq" id="WP_179487583.1">
    <property type="nucleotide sequence ID" value="NZ_JACCBV010000001.1"/>
</dbReference>
<keyword evidence="2" id="KW-0808">Transferase</keyword>
<gene>
    <name evidence="2" type="ORF">BJ991_000756</name>
</gene>
<proteinExistence type="predicted"/>
<evidence type="ECO:0000259" key="1">
    <source>
        <dbReference type="Pfam" id="PF00535"/>
    </source>
</evidence>
<dbReference type="AlphaFoldDB" id="A0A7Y9KK12"/>
<dbReference type="InterPro" id="IPR029044">
    <property type="entry name" value="Nucleotide-diphossugar_trans"/>
</dbReference>
<accession>A0A7Y9KK12</accession>
<protein>
    <submittedName>
        <fullName evidence="2">Glycosyltransferase involved in cell wall biosynthesis</fullName>
    </submittedName>
</protein>
<dbReference type="SUPFAM" id="SSF53448">
    <property type="entry name" value="Nucleotide-diphospho-sugar transferases"/>
    <property type="match status" value="1"/>
</dbReference>
<organism evidence="2 3">
    <name type="scientific">Microbacterium immunditiarum</name>
    <dbReference type="NCBI Taxonomy" id="337480"/>
    <lineage>
        <taxon>Bacteria</taxon>
        <taxon>Bacillati</taxon>
        <taxon>Actinomycetota</taxon>
        <taxon>Actinomycetes</taxon>
        <taxon>Micrococcales</taxon>
        <taxon>Microbacteriaceae</taxon>
        <taxon>Microbacterium</taxon>
    </lineage>
</organism>
<dbReference type="InterPro" id="IPR001173">
    <property type="entry name" value="Glyco_trans_2-like"/>
</dbReference>
<name>A0A7Y9KK12_9MICO</name>
<dbReference type="InterPro" id="IPR050834">
    <property type="entry name" value="Glycosyltransf_2"/>
</dbReference>
<dbReference type="Pfam" id="PF00535">
    <property type="entry name" value="Glycos_transf_2"/>
    <property type="match status" value="1"/>
</dbReference>
<reference evidence="2 3" key="1">
    <citation type="submission" date="2020-07" db="EMBL/GenBank/DDBJ databases">
        <title>Sequencing the genomes of 1000 actinobacteria strains.</title>
        <authorList>
            <person name="Klenk H.-P."/>
        </authorList>
    </citation>
    <scope>NUCLEOTIDE SEQUENCE [LARGE SCALE GENOMIC DNA]</scope>
    <source>
        <strain evidence="2 3">DSM 24662</strain>
    </source>
</reference>
<evidence type="ECO:0000313" key="3">
    <source>
        <dbReference type="Proteomes" id="UP000576969"/>
    </source>
</evidence>
<dbReference type="CDD" id="cd00761">
    <property type="entry name" value="Glyco_tranf_GTA_type"/>
    <property type="match status" value="1"/>
</dbReference>
<evidence type="ECO:0000313" key="2">
    <source>
        <dbReference type="EMBL" id="NYE18728.1"/>
    </source>
</evidence>
<dbReference type="PANTHER" id="PTHR43685">
    <property type="entry name" value="GLYCOSYLTRANSFERASE"/>
    <property type="match status" value="1"/>
</dbReference>